<gene>
    <name evidence="3" type="ORF">BU14_0207s0016</name>
</gene>
<name>A0A1X6P5I9_PORUM</name>
<dbReference type="InterPro" id="IPR002347">
    <property type="entry name" value="SDR_fam"/>
</dbReference>
<sequence length="314" mass="32604">MAPSATWSVANLEPQGGKTVIVTGGNSGVGYESALHLALKGATVIIACRSMERGDAAAARIRAALAAPGVAAGGSVEVLRIDTSDLASVRAFVAAFSEKHTALHVLLNNAGVAALPRTLSADGQELQLATNHLGHFALTGLLLPLLAATPGARVVNVSSPAHGRAKGLAYDDWMLEGAYSPFGAYARSKLANLLFTRELARRLEKANTPVMAVAANPGWAVTELANKAAPSILISIAVNVFQPLLSHSAEAGACPLLYAATESDVTADDYWSPQWLDLKGFPGRGKKSALATNDAEAAELWAKSEDVTGVKYLD</sequence>
<dbReference type="PRINTS" id="PR00080">
    <property type="entry name" value="SDRFAMILY"/>
</dbReference>
<dbReference type="GO" id="GO:0016491">
    <property type="term" value="F:oxidoreductase activity"/>
    <property type="evidence" value="ECO:0007669"/>
    <property type="project" value="UniProtKB-KW"/>
</dbReference>
<dbReference type="PANTHER" id="PTHR43157">
    <property type="entry name" value="PHOSPHATIDYLINOSITOL-GLYCAN BIOSYNTHESIS CLASS F PROTEIN-RELATED"/>
    <property type="match status" value="1"/>
</dbReference>
<dbReference type="EMBL" id="KV918880">
    <property type="protein sequence ID" value="OSX76097.1"/>
    <property type="molecule type" value="Genomic_DNA"/>
</dbReference>
<comment type="similarity">
    <text evidence="2">Belongs to the short-chain dehydrogenases/reductases (SDR) family.</text>
</comment>
<accession>A0A1X6P5I9</accession>
<dbReference type="OrthoDB" id="191139at2759"/>
<proteinExistence type="inferred from homology"/>
<dbReference type="Pfam" id="PF00106">
    <property type="entry name" value="adh_short"/>
    <property type="match status" value="1"/>
</dbReference>
<dbReference type="NCBIfam" id="NF004846">
    <property type="entry name" value="PRK06197.1"/>
    <property type="match status" value="1"/>
</dbReference>
<evidence type="ECO:0000313" key="3">
    <source>
        <dbReference type="EMBL" id="OSX76097.1"/>
    </source>
</evidence>
<dbReference type="PRINTS" id="PR00081">
    <property type="entry name" value="GDHRDH"/>
</dbReference>
<dbReference type="InterPro" id="IPR036291">
    <property type="entry name" value="NAD(P)-bd_dom_sf"/>
</dbReference>
<dbReference type="Proteomes" id="UP000218209">
    <property type="component" value="Unassembled WGS sequence"/>
</dbReference>
<evidence type="ECO:0000313" key="4">
    <source>
        <dbReference type="Proteomes" id="UP000218209"/>
    </source>
</evidence>
<protein>
    <submittedName>
        <fullName evidence="3">Uncharacterized protein</fullName>
    </submittedName>
</protein>
<dbReference type="PANTHER" id="PTHR43157:SF31">
    <property type="entry name" value="PHOSPHATIDYLINOSITOL-GLYCAN BIOSYNTHESIS CLASS F PROTEIN"/>
    <property type="match status" value="1"/>
</dbReference>
<dbReference type="AlphaFoldDB" id="A0A1X6P5I9"/>
<evidence type="ECO:0000256" key="2">
    <source>
        <dbReference type="RuleBase" id="RU000363"/>
    </source>
</evidence>
<dbReference type="SUPFAM" id="SSF51735">
    <property type="entry name" value="NAD(P)-binding Rossmann-fold domains"/>
    <property type="match status" value="1"/>
</dbReference>
<dbReference type="Gene3D" id="3.40.50.720">
    <property type="entry name" value="NAD(P)-binding Rossmann-like Domain"/>
    <property type="match status" value="1"/>
</dbReference>
<keyword evidence="1" id="KW-0560">Oxidoreductase</keyword>
<evidence type="ECO:0000256" key="1">
    <source>
        <dbReference type="ARBA" id="ARBA00023002"/>
    </source>
</evidence>
<reference evidence="3 4" key="1">
    <citation type="submission" date="2017-03" db="EMBL/GenBank/DDBJ databases">
        <title>WGS assembly of Porphyra umbilicalis.</title>
        <authorList>
            <person name="Brawley S.H."/>
            <person name="Blouin N.A."/>
            <person name="Ficko-Blean E."/>
            <person name="Wheeler G.L."/>
            <person name="Lohr M."/>
            <person name="Goodson H.V."/>
            <person name="Jenkins J.W."/>
            <person name="Blaby-Haas C.E."/>
            <person name="Helliwell K.E."/>
            <person name="Chan C."/>
            <person name="Marriage T."/>
            <person name="Bhattacharya D."/>
            <person name="Klein A.S."/>
            <person name="Badis Y."/>
            <person name="Brodie J."/>
            <person name="Cao Y."/>
            <person name="Collen J."/>
            <person name="Dittami S.M."/>
            <person name="Gachon C.M."/>
            <person name="Green B.R."/>
            <person name="Karpowicz S."/>
            <person name="Kim J.W."/>
            <person name="Kudahl U."/>
            <person name="Lin S."/>
            <person name="Michel G."/>
            <person name="Mittag M."/>
            <person name="Olson B.J."/>
            <person name="Pangilinan J."/>
            <person name="Peng Y."/>
            <person name="Qiu H."/>
            <person name="Shu S."/>
            <person name="Singer J.T."/>
            <person name="Smith A.G."/>
            <person name="Sprecher B.N."/>
            <person name="Wagner V."/>
            <person name="Wang W."/>
            <person name="Wang Z.-Y."/>
            <person name="Yan J."/>
            <person name="Yarish C."/>
            <person name="Zoeuner-Riek S."/>
            <person name="Zhuang Y."/>
            <person name="Zou Y."/>
            <person name="Lindquist E.A."/>
            <person name="Grimwood J."/>
            <person name="Barry K."/>
            <person name="Rokhsar D.S."/>
            <person name="Schmutz J."/>
            <person name="Stiller J.W."/>
            <person name="Grossman A.R."/>
            <person name="Prochnik S.E."/>
        </authorList>
    </citation>
    <scope>NUCLEOTIDE SEQUENCE [LARGE SCALE GENOMIC DNA]</scope>
    <source>
        <strain evidence="3">4086291</strain>
    </source>
</reference>
<organism evidence="3 4">
    <name type="scientific">Porphyra umbilicalis</name>
    <name type="common">Purple laver</name>
    <name type="synonym">Red alga</name>
    <dbReference type="NCBI Taxonomy" id="2786"/>
    <lineage>
        <taxon>Eukaryota</taxon>
        <taxon>Rhodophyta</taxon>
        <taxon>Bangiophyceae</taxon>
        <taxon>Bangiales</taxon>
        <taxon>Bangiaceae</taxon>
        <taxon>Porphyra</taxon>
    </lineage>
</organism>
<keyword evidence="4" id="KW-1185">Reference proteome</keyword>